<dbReference type="EMBL" id="WTYB01000002">
    <property type="protein sequence ID" value="MXP39507.1"/>
    <property type="molecule type" value="Genomic_DNA"/>
</dbReference>
<dbReference type="OrthoDB" id="9768185at2"/>
<accession>A0A6I4UPT2</accession>
<evidence type="ECO:0000313" key="1">
    <source>
        <dbReference type="EMBL" id="MXP39507.1"/>
    </source>
</evidence>
<evidence type="ECO:0000313" key="2">
    <source>
        <dbReference type="Proteomes" id="UP000430021"/>
    </source>
</evidence>
<protein>
    <submittedName>
        <fullName evidence="1">Uncharacterized protein</fullName>
    </submittedName>
</protein>
<name>A0A6I4UPT2_9SPHN</name>
<reference evidence="1 2" key="1">
    <citation type="submission" date="2019-12" db="EMBL/GenBank/DDBJ databases">
        <title>Genomic-based taxomic classification of the family Erythrobacteraceae.</title>
        <authorList>
            <person name="Xu L."/>
        </authorList>
    </citation>
    <scope>NUCLEOTIDE SEQUENCE [LARGE SCALE GENOMIC DNA]</scope>
    <source>
        <strain evidence="1 2">JCM 10282</strain>
    </source>
</reference>
<proteinExistence type="predicted"/>
<organism evidence="1 2">
    <name type="scientific">Erythrobacter ramosus</name>
    <dbReference type="NCBI Taxonomy" id="35811"/>
    <lineage>
        <taxon>Bacteria</taxon>
        <taxon>Pseudomonadati</taxon>
        <taxon>Pseudomonadota</taxon>
        <taxon>Alphaproteobacteria</taxon>
        <taxon>Sphingomonadales</taxon>
        <taxon>Erythrobacteraceae</taxon>
        <taxon>Erythrobacter/Porphyrobacter group</taxon>
        <taxon>Erythrobacter</taxon>
    </lineage>
</organism>
<dbReference type="Proteomes" id="UP000430021">
    <property type="component" value="Unassembled WGS sequence"/>
</dbReference>
<comment type="caution">
    <text evidence="1">The sequence shown here is derived from an EMBL/GenBank/DDBJ whole genome shotgun (WGS) entry which is preliminary data.</text>
</comment>
<sequence length="60" mass="6714">MPYLRARTLALCWIIGWGEAQQPGYAERKAIGEAAGNVMDDGLRIMFFGKRVRVGLENCI</sequence>
<gene>
    <name evidence="1" type="ORF">GRI59_12925</name>
</gene>
<dbReference type="AlphaFoldDB" id="A0A6I4UPT2"/>